<comment type="caution">
    <text evidence="2">The sequence shown here is derived from an EMBL/GenBank/DDBJ whole genome shotgun (WGS) entry which is preliminary data.</text>
</comment>
<feature type="transmembrane region" description="Helical" evidence="1">
    <location>
        <begin position="7"/>
        <end position="25"/>
    </location>
</feature>
<name>A0A839TM71_9BACL</name>
<sequence>MKITDFCLVFVVIFFPVFLIVGYHVQDQRNVHFTELKYAAALRTAVQDAGSMLNVNERQEFESGYGSAKFFKADKELALETLYRTLYANLGIEDDAAAQQALNSYIPAIVVVDYDGYWVYSEEEYKGADGVALAKHLWHPKKPYSYSDRAGNLIHFTLDNVVEAYHAGTGTWVRGLQREIGPTSTIPLMQDGEKYEQVRKTTIVQAIEDDLANVINRHNEIAARNGVSYVFTLPLISREEWNNSIDDIGIIAFIQGIPIGEQALNNYALGSGRLVKSTVIKAGVDRRTGIRYYSRGDCTDDLDIVETFTSAKEAAANGYFEKSCSRAIEP</sequence>
<accession>A0A839TM71</accession>
<protein>
    <recommendedName>
        <fullName evidence="4">F0F1-type ATP synthase</fullName>
    </recommendedName>
</protein>
<gene>
    <name evidence="2" type="ORF">FHS19_002560</name>
</gene>
<proteinExistence type="predicted"/>
<reference evidence="2 3" key="1">
    <citation type="submission" date="2020-08" db="EMBL/GenBank/DDBJ databases">
        <title>Genomic Encyclopedia of Type Strains, Phase III (KMG-III): the genomes of soil and plant-associated and newly described type strains.</title>
        <authorList>
            <person name="Whitman W."/>
        </authorList>
    </citation>
    <scope>NUCLEOTIDE SEQUENCE [LARGE SCALE GENOMIC DNA]</scope>
    <source>
        <strain evidence="2 3">CECT 5831</strain>
    </source>
</reference>
<dbReference type="Proteomes" id="UP000517523">
    <property type="component" value="Unassembled WGS sequence"/>
</dbReference>
<keyword evidence="1" id="KW-0472">Membrane</keyword>
<evidence type="ECO:0000313" key="2">
    <source>
        <dbReference type="EMBL" id="MBB3127906.1"/>
    </source>
</evidence>
<dbReference type="EMBL" id="JACHXJ010000002">
    <property type="protein sequence ID" value="MBB3127906.1"/>
    <property type="molecule type" value="Genomic_DNA"/>
</dbReference>
<organism evidence="2 3">
    <name type="scientific">Paenibacillus rhizosphaerae</name>
    <dbReference type="NCBI Taxonomy" id="297318"/>
    <lineage>
        <taxon>Bacteria</taxon>
        <taxon>Bacillati</taxon>
        <taxon>Bacillota</taxon>
        <taxon>Bacilli</taxon>
        <taxon>Bacillales</taxon>
        <taxon>Paenibacillaceae</taxon>
        <taxon>Paenibacillus</taxon>
    </lineage>
</organism>
<dbReference type="AlphaFoldDB" id="A0A839TM71"/>
<dbReference type="RefSeq" id="WP_183582151.1">
    <property type="nucleotide sequence ID" value="NZ_JACHXJ010000002.1"/>
</dbReference>
<evidence type="ECO:0000313" key="3">
    <source>
        <dbReference type="Proteomes" id="UP000517523"/>
    </source>
</evidence>
<keyword evidence="1" id="KW-1133">Transmembrane helix</keyword>
<evidence type="ECO:0008006" key="4">
    <source>
        <dbReference type="Google" id="ProtNLM"/>
    </source>
</evidence>
<evidence type="ECO:0000256" key="1">
    <source>
        <dbReference type="SAM" id="Phobius"/>
    </source>
</evidence>
<keyword evidence="1" id="KW-0812">Transmembrane</keyword>